<evidence type="ECO:0000259" key="1">
    <source>
        <dbReference type="Pfam" id="PF14534"/>
    </source>
</evidence>
<evidence type="ECO:0000313" key="2">
    <source>
        <dbReference type="EMBL" id="MFC4313210.1"/>
    </source>
</evidence>
<organism evidence="2 3">
    <name type="scientific">Steroidobacter flavus</name>
    <dbReference type="NCBI Taxonomy" id="1842136"/>
    <lineage>
        <taxon>Bacteria</taxon>
        <taxon>Pseudomonadati</taxon>
        <taxon>Pseudomonadota</taxon>
        <taxon>Gammaproteobacteria</taxon>
        <taxon>Steroidobacterales</taxon>
        <taxon>Steroidobacteraceae</taxon>
        <taxon>Steroidobacter</taxon>
    </lineage>
</organism>
<dbReference type="RefSeq" id="WP_380603315.1">
    <property type="nucleotide sequence ID" value="NZ_JBHSDU010000015.1"/>
</dbReference>
<proteinExistence type="predicted"/>
<name>A0ABV8T1K5_9GAMM</name>
<protein>
    <submittedName>
        <fullName evidence="2">Nuclear transport factor 2 family protein</fullName>
    </submittedName>
</protein>
<dbReference type="EMBL" id="JBHSDU010000015">
    <property type="protein sequence ID" value="MFC4313210.1"/>
    <property type="molecule type" value="Genomic_DNA"/>
</dbReference>
<dbReference type="Gene3D" id="3.10.450.50">
    <property type="match status" value="1"/>
</dbReference>
<evidence type="ECO:0000313" key="3">
    <source>
        <dbReference type="Proteomes" id="UP001595904"/>
    </source>
</evidence>
<dbReference type="SUPFAM" id="SSF54427">
    <property type="entry name" value="NTF2-like"/>
    <property type="match status" value="1"/>
</dbReference>
<accession>A0ABV8T1K5</accession>
<keyword evidence="3" id="KW-1185">Reference proteome</keyword>
<comment type="caution">
    <text evidence="2">The sequence shown here is derived from an EMBL/GenBank/DDBJ whole genome shotgun (WGS) entry which is preliminary data.</text>
</comment>
<sequence length="143" mass="15826">MAAMAPTLAAGITAEAASTEITDLPSDLAKAIEEYDQATFRNDIAALGALVADDYLLVNSDSTLQDKPSYLADFTVPGFKLDPYVMEDPVMKIWGNAALTAGRLHLTWTQNGKRQNRLVRIAHVWVKNDGRWRLTYTQLTRVT</sequence>
<feature type="domain" description="DUF4440" evidence="1">
    <location>
        <begin position="29"/>
        <end position="134"/>
    </location>
</feature>
<dbReference type="Pfam" id="PF14534">
    <property type="entry name" value="DUF4440"/>
    <property type="match status" value="1"/>
</dbReference>
<dbReference type="InterPro" id="IPR027843">
    <property type="entry name" value="DUF4440"/>
</dbReference>
<reference evidence="3" key="1">
    <citation type="journal article" date="2019" name="Int. J. Syst. Evol. Microbiol.">
        <title>The Global Catalogue of Microorganisms (GCM) 10K type strain sequencing project: providing services to taxonomists for standard genome sequencing and annotation.</title>
        <authorList>
            <consortium name="The Broad Institute Genomics Platform"/>
            <consortium name="The Broad Institute Genome Sequencing Center for Infectious Disease"/>
            <person name="Wu L."/>
            <person name="Ma J."/>
        </authorList>
    </citation>
    <scope>NUCLEOTIDE SEQUENCE [LARGE SCALE GENOMIC DNA]</scope>
    <source>
        <strain evidence="3">CGMCC 1.10759</strain>
    </source>
</reference>
<gene>
    <name evidence="2" type="ORF">ACFPN2_29295</name>
</gene>
<dbReference type="Proteomes" id="UP001595904">
    <property type="component" value="Unassembled WGS sequence"/>
</dbReference>
<dbReference type="InterPro" id="IPR032710">
    <property type="entry name" value="NTF2-like_dom_sf"/>
</dbReference>